<sequence length="278" mass="30139">MTAPSPSASSSGAPLRQQMPDIAARAFANFFQQAEDDNVVCAFGPDYFRGASAGAFGGFFLTASLGWYSFSRLKADQREVDFLSGLRRGQRNRHFSSWTILRGLRTQPMLTVGCLALAATSAMKCMKWYLAGCRCREFYQDDLEYAMLELQSRDDPKAAALMDAIAREAAAERTPISPSAIKGAAVAELHKLSNSSYASSSAAPTTSPSLSSSQAGASLQSLLKKHDPNPLGGGSAKLVHRHPSFWDGVAVAFLGSVMDCYLPQKPVQRYYFMHAGLW</sequence>
<dbReference type="VEuPathDB" id="TriTrypDB:Lsey_0117_0040"/>
<gene>
    <name evidence="1" type="ORF">ABL78_4165</name>
</gene>
<comment type="caution">
    <text evidence="1">The sequence shown here is derived from an EMBL/GenBank/DDBJ whole genome shotgun (WGS) entry which is preliminary data.</text>
</comment>
<dbReference type="EMBL" id="LJSK01000117">
    <property type="protein sequence ID" value="KPI86748.1"/>
    <property type="molecule type" value="Genomic_DNA"/>
</dbReference>
<name>A0A0N1PDB2_LEPSE</name>
<dbReference type="OrthoDB" id="239778at2759"/>
<dbReference type="OMA" id="CVKCYLA"/>
<keyword evidence="2" id="KW-1185">Reference proteome</keyword>
<evidence type="ECO:0000313" key="1">
    <source>
        <dbReference type="EMBL" id="KPI86748.1"/>
    </source>
</evidence>
<dbReference type="Proteomes" id="UP000038009">
    <property type="component" value="Unassembled WGS sequence"/>
</dbReference>
<accession>A0A0N1PDB2</accession>
<dbReference type="AlphaFoldDB" id="A0A0N1PDB2"/>
<evidence type="ECO:0000313" key="2">
    <source>
        <dbReference type="Proteomes" id="UP000038009"/>
    </source>
</evidence>
<reference evidence="1 2" key="1">
    <citation type="journal article" date="2015" name="PLoS Pathog.">
        <title>Leptomonas seymouri: Adaptations to the Dixenous Life Cycle Analyzed by Genome Sequencing, Transcriptome Profiling and Co-infection with Leishmania donovani.</title>
        <authorList>
            <person name="Kraeva N."/>
            <person name="Butenko A."/>
            <person name="Hlavacova J."/>
            <person name="Kostygov A."/>
            <person name="Myskova J."/>
            <person name="Grybchuk D."/>
            <person name="Lestinova T."/>
            <person name="Votypka J."/>
            <person name="Volf P."/>
            <person name="Opperdoes F."/>
            <person name="Flegontov P."/>
            <person name="Lukes J."/>
            <person name="Yurchenko V."/>
        </authorList>
    </citation>
    <scope>NUCLEOTIDE SEQUENCE [LARGE SCALE GENOMIC DNA]</scope>
    <source>
        <strain evidence="1 2">ATCC 30220</strain>
    </source>
</reference>
<proteinExistence type="predicted"/>
<organism evidence="1 2">
    <name type="scientific">Leptomonas seymouri</name>
    <dbReference type="NCBI Taxonomy" id="5684"/>
    <lineage>
        <taxon>Eukaryota</taxon>
        <taxon>Discoba</taxon>
        <taxon>Euglenozoa</taxon>
        <taxon>Kinetoplastea</taxon>
        <taxon>Metakinetoplastina</taxon>
        <taxon>Trypanosomatida</taxon>
        <taxon>Trypanosomatidae</taxon>
        <taxon>Leishmaniinae</taxon>
        <taxon>Leptomonas</taxon>
    </lineage>
</organism>
<protein>
    <submittedName>
        <fullName evidence="1">Uncharacterized protein</fullName>
    </submittedName>
</protein>